<evidence type="ECO:0000256" key="2">
    <source>
        <dbReference type="SAM" id="Phobius"/>
    </source>
</evidence>
<keyword evidence="2" id="KW-1133">Transmembrane helix</keyword>
<dbReference type="PANTHER" id="PTHR35335:SF1">
    <property type="entry name" value="UPF0716 PROTEIN FXSA"/>
    <property type="match status" value="1"/>
</dbReference>
<protein>
    <submittedName>
        <fullName evidence="3">Membrane protein FxsA</fullName>
    </submittedName>
</protein>
<accession>A0ABX6QKW6</accession>
<keyword evidence="4" id="KW-1185">Reference proteome</keyword>
<sequence length="161" mass="17706">MRLPLVLFLLAPLIELGSLIWVGQFIGVLATLGLIVLSGGLGVVLLRSQGLAILKRLQSETSRGLDPGREIIHAALIVVAAILLIIPGFVSDLLGILMFLPPIRDIAWRYVKPRIVVQNASFSQRYQQRSPPDNVVDLDADEYSHDPNPDTPWRSPQIGKD</sequence>
<feature type="region of interest" description="Disordered" evidence="1">
    <location>
        <begin position="127"/>
        <end position="161"/>
    </location>
</feature>
<evidence type="ECO:0000313" key="4">
    <source>
        <dbReference type="Proteomes" id="UP000308530"/>
    </source>
</evidence>
<dbReference type="PANTHER" id="PTHR35335">
    <property type="entry name" value="UPF0716 PROTEIN FXSA"/>
    <property type="match status" value="1"/>
</dbReference>
<keyword evidence="2" id="KW-0812">Transmembrane</keyword>
<dbReference type="RefSeq" id="WP_138286858.1">
    <property type="nucleotide sequence ID" value="NZ_CP058350.1"/>
</dbReference>
<organism evidence="3 4">
    <name type="scientific">Peteryoungia desertarenae</name>
    <dbReference type="NCBI Taxonomy" id="1813451"/>
    <lineage>
        <taxon>Bacteria</taxon>
        <taxon>Pseudomonadati</taxon>
        <taxon>Pseudomonadota</taxon>
        <taxon>Alphaproteobacteria</taxon>
        <taxon>Hyphomicrobiales</taxon>
        <taxon>Rhizobiaceae</taxon>
        <taxon>Peteryoungia</taxon>
    </lineage>
</organism>
<reference evidence="3 4" key="1">
    <citation type="submission" date="2020-06" db="EMBL/GenBank/DDBJ databases">
        <title>Genome sequence of Rhizobium sp strain ADMK78.</title>
        <authorList>
            <person name="Rahi P."/>
        </authorList>
    </citation>
    <scope>NUCLEOTIDE SEQUENCE [LARGE SCALE GENOMIC DNA]</scope>
    <source>
        <strain evidence="3 4">ADMK78</strain>
    </source>
</reference>
<proteinExistence type="predicted"/>
<dbReference type="NCBIfam" id="NF008528">
    <property type="entry name" value="PRK11463.1-2"/>
    <property type="match status" value="1"/>
</dbReference>
<dbReference type="Pfam" id="PF04186">
    <property type="entry name" value="FxsA"/>
    <property type="match status" value="1"/>
</dbReference>
<dbReference type="EMBL" id="CP058350">
    <property type="protein sequence ID" value="QLF68865.1"/>
    <property type="molecule type" value="Genomic_DNA"/>
</dbReference>
<feature type="transmembrane region" description="Helical" evidence="2">
    <location>
        <begin position="71"/>
        <end position="100"/>
    </location>
</feature>
<evidence type="ECO:0000256" key="1">
    <source>
        <dbReference type="SAM" id="MobiDB-lite"/>
    </source>
</evidence>
<name>A0ABX6QKW6_9HYPH</name>
<gene>
    <name evidence="3" type="primary">fxsA</name>
    <name evidence="3" type="ORF">FE840_004490</name>
</gene>
<keyword evidence="2" id="KW-0472">Membrane</keyword>
<feature type="transmembrane region" description="Helical" evidence="2">
    <location>
        <begin position="26"/>
        <end position="46"/>
    </location>
</feature>
<dbReference type="InterPro" id="IPR007313">
    <property type="entry name" value="FxsA"/>
</dbReference>
<evidence type="ECO:0000313" key="3">
    <source>
        <dbReference type="EMBL" id="QLF68865.1"/>
    </source>
</evidence>
<dbReference type="Proteomes" id="UP000308530">
    <property type="component" value="Chromosome"/>
</dbReference>